<name>A0A0E9WIZ3_ANGAN</name>
<reference evidence="2" key="1">
    <citation type="submission" date="2014-11" db="EMBL/GenBank/DDBJ databases">
        <authorList>
            <person name="Amaro Gonzalez C."/>
        </authorList>
    </citation>
    <scope>NUCLEOTIDE SEQUENCE</scope>
</reference>
<dbReference type="AlphaFoldDB" id="A0A0E9WIZ3"/>
<reference evidence="2" key="2">
    <citation type="journal article" date="2015" name="Fish Shellfish Immunol.">
        <title>Early steps in the European eel (Anguilla anguilla)-Vibrio vulnificus interaction in the gills: Role of the RtxA13 toxin.</title>
        <authorList>
            <person name="Callol A."/>
            <person name="Pajuelo D."/>
            <person name="Ebbesson L."/>
            <person name="Teles M."/>
            <person name="MacKenzie S."/>
            <person name="Amaro C."/>
        </authorList>
    </citation>
    <scope>NUCLEOTIDE SEQUENCE</scope>
</reference>
<feature type="transmembrane region" description="Helical" evidence="1">
    <location>
        <begin position="50"/>
        <end position="68"/>
    </location>
</feature>
<proteinExistence type="predicted"/>
<keyword evidence="1" id="KW-0812">Transmembrane</keyword>
<organism evidence="2">
    <name type="scientific">Anguilla anguilla</name>
    <name type="common">European freshwater eel</name>
    <name type="synonym">Muraena anguilla</name>
    <dbReference type="NCBI Taxonomy" id="7936"/>
    <lineage>
        <taxon>Eukaryota</taxon>
        <taxon>Metazoa</taxon>
        <taxon>Chordata</taxon>
        <taxon>Craniata</taxon>
        <taxon>Vertebrata</taxon>
        <taxon>Euteleostomi</taxon>
        <taxon>Actinopterygii</taxon>
        <taxon>Neopterygii</taxon>
        <taxon>Teleostei</taxon>
        <taxon>Anguilliformes</taxon>
        <taxon>Anguillidae</taxon>
        <taxon>Anguilla</taxon>
    </lineage>
</organism>
<keyword evidence="1" id="KW-1133">Transmembrane helix</keyword>
<evidence type="ECO:0000313" key="2">
    <source>
        <dbReference type="EMBL" id="JAH90241.1"/>
    </source>
</evidence>
<keyword evidence="1" id="KW-0472">Membrane</keyword>
<accession>A0A0E9WIZ3</accession>
<dbReference type="EMBL" id="GBXM01018336">
    <property type="protein sequence ID" value="JAH90241.1"/>
    <property type="molecule type" value="Transcribed_RNA"/>
</dbReference>
<sequence>MFRFSSFYEQAHHKVNKSVKYVKKILYILSPICSYLQYLQRFVTLDFIHLKALCWCVSGIFSVVYLVLV</sequence>
<protein>
    <submittedName>
        <fullName evidence="2">Uncharacterized protein</fullName>
    </submittedName>
</protein>
<evidence type="ECO:0000256" key="1">
    <source>
        <dbReference type="SAM" id="Phobius"/>
    </source>
</evidence>